<dbReference type="EMBL" id="QWJJ01000012">
    <property type="protein sequence ID" value="RII38099.1"/>
    <property type="molecule type" value="Genomic_DNA"/>
</dbReference>
<dbReference type="GO" id="GO:0008233">
    <property type="term" value="F:peptidase activity"/>
    <property type="evidence" value="ECO:0007669"/>
    <property type="project" value="UniProtKB-KW"/>
</dbReference>
<evidence type="ECO:0000256" key="1">
    <source>
        <dbReference type="SAM" id="MobiDB-lite"/>
    </source>
</evidence>
<organism evidence="2 3">
    <name type="scientific">Pseudooceanicola sediminis</name>
    <dbReference type="NCBI Taxonomy" id="2211117"/>
    <lineage>
        <taxon>Bacteria</taxon>
        <taxon>Pseudomonadati</taxon>
        <taxon>Pseudomonadota</taxon>
        <taxon>Alphaproteobacteria</taxon>
        <taxon>Rhodobacterales</taxon>
        <taxon>Paracoccaceae</taxon>
        <taxon>Pseudooceanicola</taxon>
    </lineage>
</organism>
<sequence>MTCDIVPHHASAHQPGTPAGSALRGRARRRLGMARAGGSLACLTLLSACMGGGAEKVPLVGTPIETAGIQGYVTNHNGYSRARIDSYGAADASTIAQFEDPDPANPAGYKNLIALTEARYFDNMQLEVIAEVKSTEGGEEIVRVLRVTADQAPFDNVDRKGNLIASGKYYFRGQAEVYASVDGGALQRGTGTLENMVVDFDTQSVLIDLRTANNPAGGSQIETTMVVDNIPLNVVTGAFGGAVTLSTRDLDDQSVSIVSSGTLRGNLSGDEDSVARLDENMATSGVFSVSGDRMTAEGLFWGTQLHYGEK</sequence>
<evidence type="ECO:0000313" key="2">
    <source>
        <dbReference type="EMBL" id="RII38099.1"/>
    </source>
</evidence>
<name>A0A399J0N7_9RHOB</name>
<dbReference type="AlphaFoldDB" id="A0A399J0N7"/>
<comment type="caution">
    <text evidence="2">The sequence shown here is derived from an EMBL/GenBank/DDBJ whole genome shotgun (WGS) entry which is preliminary data.</text>
</comment>
<keyword evidence="3" id="KW-1185">Reference proteome</keyword>
<feature type="region of interest" description="Disordered" evidence="1">
    <location>
        <begin position="1"/>
        <end position="22"/>
    </location>
</feature>
<dbReference type="RefSeq" id="WP_119399750.1">
    <property type="nucleotide sequence ID" value="NZ_QWJJ01000012.1"/>
</dbReference>
<keyword evidence="2" id="KW-0378">Hydrolase</keyword>
<keyword evidence="2" id="KW-0645">Protease</keyword>
<dbReference type="OrthoDB" id="7844230at2"/>
<accession>A0A399J0N7</accession>
<dbReference type="Proteomes" id="UP000265848">
    <property type="component" value="Unassembled WGS sequence"/>
</dbReference>
<dbReference type="GO" id="GO:0006508">
    <property type="term" value="P:proteolysis"/>
    <property type="evidence" value="ECO:0007669"/>
    <property type="project" value="UniProtKB-KW"/>
</dbReference>
<evidence type="ECO:0000313" key="3">
    <source>
        <dbReference type="Proteomes" id="UP000265848"/>
    </source>
</evidence>
<proteinExistence type="predicted"/>
<reference evidence="2 3" key="1">
    <citation type="submission" date="2018-08" db="EMBL/GenBank/DDBJ databases">
        <title>Pseudooceanicola sediminis CY03 in the family Rhodobacteracea.</title>
        <authorList>
            <person name="Zhang Y.-J."/>
        </authorList>
    </citation>
    <scope>NUCLEOTIDE SEQUENCE [LARGE SCALE GENOMIC DNA]</scope>
    <source>
        <strain evidence="2 3">CY03</strain>
    </source>
</reference>
<gene>
    <name evidence="2" type="ORF">DL237_14290</name>
</gene>
<protein>
    <submittedName>
        <fullName evidence="2">Viral aspartic protease</fullName>
    </submittedName>
</protein>